<dbReference type="PANTHER" id="PTHR43284:SF1">
    <property type="entry name" value="ASPARAGINE SYNTHETASE"/>
    <property type="match status" value="1"/>
</dbReference>
<evidence type="ECO:0000313" key="12">
    <source>
        <dbReference type="EMBL" id="TXD41658.1"/>
    </source>
</evidence>
<evidence type="ECO:0000256" key="2">
    <source>
        <dbReference type="ARBA" id="ARBA00005752"/>
    </source>
</evidence>
<dbReference type="PIRSF" id="PIRSF001589">
    <property type="entry name" value="Asn_synthetase_glu-h"/>
    <property type="match status" value="1"/>
</dbReference>
<feature type="domain" description="Glutamine amidotransferase type-2" evidence="11">
    <location>
        <begin position="2"/>
        <end position="218"/>
    </location>
</feature>
<comment type="similarity">
    <text evidence="2">Belongs to the asparagine synthetase family.</text>
</comment>
<dbReference type="SUPFAM" id="SSF52402">
    <property type="entry name" value="Adenine nucleotide alpha hydrolases-like"/>
    <property type="match status" value="1"/>
</dbReference>
<dbReference type="RefSeq" id="WP_146973014.1">
    <property type="nucleotide sequence ID" value="NZ_VOSL01000019.1"/>
</dbReference>
<dbReference type="Pfam" id="PF13537">
    <property type="entry name" value="GATase_7"/>
    <property type="match status" value="1"/>
</dbReference>
<dbReference type="PANTHER" id="PTHR43284">
    <property type="entry name" value="ASPARAGINE SYNTHETASE (GLUTAMINE-HYDROLYZING)"/>
    <property type="match status" value="1"/>
</dbReference>
<feature type="binding site" evidence="9">
    <location>
        <position position="104"/>
    </location>
    <ligand>
        <name>L-glutamine</name>
        <dbReference type="ChEBI" id="CHEBI:58359"/>
    </ligand>
</feature>
<dbReference type="Gene3D" id="3.60.20.10">
    <property type="entry name" value="Glutamine Phosphoribosylpyrophosphate, subunit 1, domain 1"/>
    <property type="match status" value="1"/>
</dbReference>
<comment type="caution">
    <text evidence="12">The sequence shown here is derived from an EMBL/GenBank/DDBJ whole genome shotgun (WGS) entry which is preliminary data.</text>
</comment>
<dbReference type="Proteomes" id="UP000321046">
    <property type="component" value="Unassembled WGS sequence"/>
</dbReference>
<dbReference type="EC" id="6.3.5.4" evidence="3"/>
<dbReference type="GO" id="GO:0005524">
    <property type="term" value="F:ATP binding"/>
    <property type="evidence" value="ECO:0007669"/>
    <property type="project" value="UniProtKB-KW"/>
</dbReference>
<dbReference type="AlphaFoldDB" id="A0A5C6XPE6"/>
<sequence>MCGIAGYLSSLPLPTDDLRARIEAMSAALRHRGPDSGDVWCDVNAGVALGHRRLAIIDLSEAGRQPMHSVCKRYVLTYNGEIYNFAELREELEARGDRFVGDSDTEVLLALLARYGVNDALQRVNGMFAFALWDRDERVLWLARDRTGQKPLYYGRQGQAFLFGSELKALRAAPEFNAPIDRRSLASLMRVRNVPAPHAIYENIHKLPPGCFVKVDATTLQTGEPRPYWSASEVFAAGRRSPFTGSRAEAADLLETHLKDAVGACMVSDVPVGAFLSGGIDSSTIVALMQTISSQPVRTFSIGFSQRSHNEAEYARKVAEHLGCQHTELYVDDTRGLDVIEDLPQIYDEPFADSSQIPTVLVSELARSHVTVSLSGDGGDELFGGYHRYRLFETFAHTRRAVPGPLFNTAGRLLKGIPGPPLDDFLNRLSPDLGTRRVGERLNRLGEWIADYPTEADAYRRLLDLWPDAQNPTLGASPHPRAPWPEPSGLTPRRLAMLDDTLRYLPDDILTKVDRAAMAHSLETRIPLLDHRVIAFAATLPLHFSRDAGPGKALLREVLARHVPRALFERPKQGFAVPLGEWLRTGLRAWADDLLAHDRLKRQNFFDPTLLSERWREHRSGHHDWSARLWPALIFQSWLAATHPDR</sequence>
<dbReference type="InterPro" id="IPR001962">
    <property type="entry name" value="Asn_synthase"/>
</dbReference>
<keyword evidence="5 9" id="KW-0067">ATP-binding</keyword>
<evidence type="ECO:0000256" key="3">
    <source>
        <dbReference type="ARBA" id="ARBA00012737"/>
    </source>
</evidence>
<feature type="binding site" evidence="9">
    <location>
        <begin position="375"/>
        <end position="376"/>
    </location>
    <ligand>
        <name>ATP</name>
        <dbReference type="ChEBI" id="CHEBI:30616"/>
    </ligand>
</feature>
<feature type="site" description="Important for beta-aspartyl-AMP intermediate formation" evidence="10">
    <location>
        <position position="377"/>
    </location>
</feature>
<keyword evidence="6 8" id="KW-0315">Glutamine amidotransferase</keyword>
<evidence type="ECO:0000256" key="7">
    <source>
        <dbReference type="ARBA" id="ARBA00048741"/>
    </source>
</evidence>
<dbReference type="InterPro" id="IPR006426">
    <property type="entry name" value="Asn_synth_AEB"/>
</dbReference>
<evidence type="ECO:0000256" key="5">
    <source>
        <dbReference type="ARBA" id="ARBA00022840"/>
    </source>
</evidence>
<dbReference type="Gene3D" id="3.40.50.620">
    <property type="entry name" value="HUPs"/>
    <property type="match status" value="1"/>
</dbReference>
<feature type="binding site" evidence="9">
    <location>
        <position position="302"/>
    </location>
    <ligand>
        <name>ATP</name>
        <dbReference type="ChEBI" id="CHEBI:30616"/>
    </ligand>
</feature>
<organism evidence="12 13">
    <name type="scientific">Lujinxingia vulgaris</name>
    <dbReference type="NCBI Taxonomy" id="2600176"/>
    <lineage>
        <taxon>Bacteria</taxon>
        <taxon>Deltaproteobacteria</taxon>
        <taxon>Bradymonadales</taxon>
        <taxon>Lujinxingiaceae</taxon>
        <taxon>Lujinxingia</taxon>
    </lineage>
</organism>
<dbReference type="GO" id="GO:0005829">
    <property type="term" value="C:cytosol"/>
    <property type="evidence" value="ECO:0007669"/>
    <property type="project" value="TreeGrafter"/>
</dbReference>
<dbReference type="GO" id="GO:0004066">
    <property type="term" value="F:asparagine synthase (glutamine-hydrolyzing) activity"/>
    <property type="evidence" value="ECO:0007669"/>
    <property type="project" value="UniProtKB-EC"/>
</dbReference>
<dbReference type="InterPro" id="IPR017932">
    <property type="entry name" value="GATase_2_dom"/>
</dbReference>
<keyword evidence="8" id="KW-0028">Amino-acid biosynthesis</keyword>
<gene>
    <name evidence="12" type="primary">asnB</name>
    <name evidence="12" type="ORF">FRC96_04120</name>
</gene>
<accession>A0A5C6XPE6</accession>
<dbReference type="CDD" id="cd01991">
    <property type="entry name" value="Asn_synthase_B_C"/>
    <property type="match status" value="1"/>
</dbReference>
<evidence type="ECO:0000256" key="6">
    <source>
        <dbReference type="ARBA" id="ARBA00022962"/>
    </source>
</evidence>
<dbReference type="InterPro" id="IPR051786">
    <property type="entry name" value="ASN_synthetase/amidase"/>
</dbReference>
<dbReference type="InterPro" id="IPR014729">
    <property type="entry name" value="Rossmann-like_a/b/a_fold"/>
</dbReference>
<dbReference type="NCBIfam" id="TIGR01536">
    <property type="entry name" value="asn_synth_AEB"/>
    <property type="match status" value="1"/>
</dbReference>
<dbReference type="Pfam" id="PF00733">
    <property type="entry name" value="Asn_synthase"/>
    <property type="match status" value="1"/>
</dbReference>
<protein>
    <recommendedName>
        <fullName evidence="3">asparagine synthase (glutamine-hydrolyzing)</fullName>
        <ecNumber evidence="3">6.3.5.4</ecNumber>
    </recommendedName>
</protein>
<dbReference type="InterPro" id="IPR033738">
    <property type="entry name" value="AsnB_N"/>
</dbReference>
<proteinExistence type="inferred from homology"/>
<dbReference type="PROSITE" id="PS51278">
    <property type="entry name" value="GATASE_TYPE_2"/>
    <property type="match status" value="1"/>
</dbReference>
<evidence type="ECO:0000256" key="10">
    <source>
        <dbReference type="PIRSR" id="PIRSR001589-3"/>
    </source>
</evidence>
<dbReference type="EMBL" id="VOSL01000019">
    <property type="protein sequence ID" value="TXD41658.1"/>
    <property type="molecule type" value="Genomic_DNA"/>
</dbReference>
<dbReference type="InterPro" id="IPR029055">
    <property type="entry name" value="Ntn_hydrolases_N"/>
</dbReference>
<reference evidence="12 13" key="1">
    <citation type="submission" date="2019-08" db="EMBL/GenBank/DDBJ databases">
        <title>Bradymonadales sp. TMQ2.</title>
        <authorList>
            <person name="Liang Q."/>
        </authorList>
    </citation>
    <scope>NUCLEOTIDE SEQUENCE [LARGE SCALE GENOMIC DNA]</scope>
    <source>
        <strain evidence="12 13">TMQ2</strain>
    </source>
</reference>
<comment type="catalytic activity">
    <reaction evidence="7">
        <text>L-aspartate + L-glutamine + ATP + H2O = L-asparagine + L-glutamate + AMP + diphosphate + H(+)</text>
        <dbReference type="Rhea" id="RHEA:12228"/>
        <dbReference type="ChEBI" id="CHEBI:15377"/>
        <dbReference type="ChEBI" id="CHEBI:15378"/>
        <dbReference type="ChEBI" id="CHEBI:29985"/>
        <dbReference type="ChEBI" id="CHEBI:29991"/>
        <dbReference type="ChEBI" id="CHEBI:30616"/>
        <dbReference type="ChEBI" id="CHEBI:33019"/>
        <dbReference type="ChEBI" id="CHEBI:58048"/>
        <dbReference type="ChEBI" id="CHEBI:58359"/>
        <dbReference type="ChEBI" id="CHEBI:456215"/>
        <dbReference type="EC" id="6.3.5.4"/>
    </reaction>
</comment>
<keyword evidence="4 9" id="KW-0547">Nucleotide-binding</keyword>
<keyword evidence="12" id="KW-0436">Ligase</keyword>
<dbReference type="CDD" id="cd00712">
    <property type="entry name" value="AsnB"/>
    <property type="match status" value="1"/>
</dbReference>
<evidence type="ECO:0000256" key="1">
    <source>
        <dbReference type="ARBA" id="ARBA00005187"/>
    </source>
</evidence>
<feature type="active site" description="For GATase activity" evidence="8">
    <location>
        <position position="2"/>
    </location>
</feature>
<dbReference type="GO" id="GO:0006529">
    <property type="term" value="P:asparagine biosynthetic process"/>
    <property type="evidence" value="ECO:0007669"/>
    <property type="project" value="UniProtKB-KW"/>
</dbReference>
<dbReference type="SUPFAM" id="SSF56235">
    <property type="entry name" value="N-terminal nucleophile aminohydrolases (Ntn hydrolases)"/>
    <property type="match status" value="1"/>
</dbReference>
<comment type="pathway">
    <text evidence="1">Amino-acid biosynthesis; L-asparagine biosynthesis; L-asparagine from L-aspartate (L-Gln route): step 1/1.</text>
</comment>
<evidence type="ECO:0000256" key="9">
    <source>
        <dbReference type="PIRSR" id="PIRSR001589-2"/>
    </source>
</evidence>
<dbReference type="OrthoDB" id="9763290at2"/>
<keyword evidence="8" id="KW-0061">Asparagine biosynthesis</keyword>
<evidence type="ECO:0000259" key="11">
    <source>
        <dbReference type="PROSITE" id="PS51278"/>
    </source>
</evidence>
<name>A0A5C6XPE6_9DELT</name>
<evidence type="ECO:0000313" key="13">
    <source>
        <dbReference type="Proteomes" id="UP000321046"/>
    </source>
</evidence>
<evidence type="ECO:0000256" key="8">
    <source>
        <dbReference type="PIRSR" id="PIRSR001589-1"/>
    </source>
</evidence>
<evidence type="ECO:0000256" key="4">
    <source>
        <dbReference type="ARBA" id="ARBA00022741"/>
    </source>
</evidence>